<keyword evidence="2" id="KW-1133">Transmembrane helix</keyword>
<protein>
    <submittedName>
        <fullName evidence="3">General secretion pathway protein N</fullName>
    </submittedName>
</protein>
<reference evidence="3 4" key="1">
    <citation type="submission" date="2019-03" db="EMBL/GenBank/DDBJ databases">
        <title>Genomic Encyclopedia of Type Strains, Phase IV (KMG-IV): sequencing the most valuable type-strain genomes for metagenomic binning, comparative biology and taxonomic classification.</title>
        <authorList>
            <person name="Goeker M."/>
        </authorList>
    </citation>
    <scope>NUCLEOTIDE SEQUENCE [LARGE SCALE GENOMIC DNA]</scope>
    <source>
        <strain evidence="3 4">DSM 13605</strain>
    </source>
</reference>
<feature type="compositionally biased region" description="Polar residues" evidence="1">
    <location>
        <begin position="233"/>
        <end position="243"/>
    </location>
</feature>
<name>A0A4R3N1M4_9GAMM</name>
<keyword evidence="4" id="KW-1185">Reference proteome</keyword>
<evidence type="ECO:0000313" key="4">
    <source>
        <dbReference type="Proteomes" id="UP000295414"/>
    </source>
</evidence>
<evidence type="ECO:0000256" key="2">
    <source>
        <dbReference type="SAM" id="Phobius"/>
    </source>
</evidence>
<feature type="transmembrane region" description="Helical" evidence="2">
    <location>
        <begin position="33"/>
        <end position="54"/>
    </location>
</feature>
<accession>A0A4R3N1M4</accession>
<comment type="caution">
    <text evidence="3">The sequence shown here is derived from an EMBL/GenBank/DDBJ whole genome shotgun (WGS) entry which is preliminary data.</text>
</comment>
<keyword evidence="2" id="KW-0812">Transmembrane</keyword>
<feature type="compositionally biased region" description="Low complexity" evidence="1">
    <location>
        <begin position="198"/>
        <end position="207"/>
    </location>
</feature>
<feature type="region of interest" description="Disordered" evidence="1">
    <location>
        <begin position="195"/>
        <end position="258"/>
    </location>
</feature>
<evidence type="ECO:0000313" key="3">
    <source>
        <dbReference type="EMBL" id="TCT20539.1"/>
    </source>
</evidence>
<proteinExistence type="predicted"/>
<dbReference type="Proteomes" id="UP000295414">
    <property type="component" value="Unassembled WGS sequence"/>
</dbReference>
<organism evidence="3 4">
    <name type="scientific">Thermomonas haemolytica</name>
    <dbReference type="NCBI Taxonomy" id="141949"/>
    <lineage>
        <taxon>Bacteria</taxon>
        <taxon>Pseudomonadati</taxon>
        <taxon>Pseudomonadota</taxon>
        <taxon>Gammaproteobacteria</taxon>
        <taxon>Lysobacterales</taxon>
        <taxon>Lysobacteraceae</taxon>
        <taxon>Thermomonas</taxon>
    </lineage>
</organism>
<gene>
    <name evidence="3" type="ORF">EDC34_11126</name>
</gene>
<feature type="compositionally biased region" description="Basic and acidic residues" evidence="1">
    <location>
        <begin position="209"/>
        <end position="231"/>
    </location>
</feature>
<dbReference type="EMBL" id="SMAP01000011">
    <property type="protein sequence ID" value="TCT20539.1"/>
    <property type="molecule type" value="Genomic_DNA"/>
</dbReference>
<keyword evidence="2" id="KW-0472">Membrane</keyword>
<evidence type="ECO:0000256" key="1">
    <source>
        <dbReference type="SAM" id="MobiDB-lite"/>
    </source>
</evidence>
<sequence length="258" mass="26827">MSASTCPATCGRPRGVRMAIEQGLLQRFRRAGLTTWLLAAACAWALLLWLGAALGMGGRLATPAAVPPGPLPQPAAPAPDRIGPLAQYAEAATRPLFTEDRRPRAFVATTADPGDGGSGNAFDYVLTGVLISPQVRLAILQPGNGGPAQRVREGAAPEGAAGWRLVEVQPRRALFDGPGGRMALDLRVFGAPAPPPAASVEAAPAAEPDADKPGDEQRRIDDLRRRIEARRAQLQQQQPSTPADASAGPARPLSGPGK</sequence>
<dbReference type="AlphaFoldDB" id="A0A4R3N1M4"/>